<evidence type="ECO:0000259" key="8">
    <source>
        <dbReference type="Pfam" id="PF01694"/>
    </source>
</evidence>
<keyword evidence="4" id="KW-0378">Hydrolase</keyword>
<proteinExistence type="inferred from homology"/>
<dbReference type="GO" id="GO:0006508">
    <property type="term" value="P:proteolysis"/>
    <property type="evidence" value="ECO:0007669"/>
    <property type="project" value="UniProtKB-KW"/>
</dbReference>
<name>A0A5D0INC5_9FLAO</name>
<keyword evidence="10" id="KW-1185">Reference proteome</keyword>
<reference evidence="9 10" key="1">
    <citation type="submission" date="2019-08" db="EMBL/GenBank/DDBJ databases">
        <title>Seonamhaeicola sediminis sp. nov., isolated from marine sediment.</title>
        <authorList>
            <person name="Cao W.R."/>
        </authorList>
    </citation>
    <scope>NUCLEOTIDE SEQUENCE [LARGE SCALE GENOMIC DNA]</scope>
    <source>
        <strain evidence="9 10">B011</strain>
    </source>
</reference>
<feature type="transmembrane region" description="Helical" evidence="7">
    <location>
        <begin position="234"/>
        <end position="251"/>
    </location>
</feature>
<dbReference type="Pfam" id="PF01694">
    <property type="entry name" value="Rhomboid"/>
    <property type="match status" value="2"/>
</dbReference>
<evidence type="ECO:0000256" key="2">
    <source>
        <dbReference type="ARBA" id="ARBA00009045"/>
    </source>
</evidence>
<dbReference type="InterPro" id="IPR022764">
    <property type="entry name" value="Peptidase_S54_rhomboid_dom"/>
</dbReference>
<keyword evidence="3 7" id="KW-0812">Transmembrane</keyword>
<feature type="domain" description="Peptidase S54 rhomboid" evidence="8">
    <location>
        <begin position="171"/>
        <end position="251"/>
    </location>
</feature>
<evidence type="ECO:0000313" key="10">
    <source>
        <dbReference type="Proteomes" id="UP000323930"/>
    </source>
</evidence>
<keyword evidence="9" id="KW-0645">Protease</keyword>
<dbReference type="GO" id="GO:0004252">
    <property type="term" value="F:serine-type endopeptidase activity"/>
    <property type="evidence" value="ECO:0007669"/>
    <property type="project" value="InterPro"/>
</dbReference>
<evidence type="ECO:0000256" key="4">
    <source>
        <dbReference type="ARBA" id="ARBA00022801"/>
    </source>
</evidence>
<dbReference type="InterPro" id="IPR035952">
    <property type="entry name" value="Rhomboid-like_sf"/>
</dbReference>
<feature type="transmembrane region" description="Helical" evidence="7">
    <location>
        <begin position="12"/>
        <end position="30"/>
    </location>
</feature>
<keyword evidence="5 7" id="KW-1133">Transmembrane helix</keyword>
<evidence type="ECO:0000256" key="3">
    <source>
        <dbReference type="ARBA" id="ARBA00022692"/>
    </source>
</evidence>
<feature type="transmembrane region" description="Helical" evidence="7">
    <location>
        <begin position="98"/>
        <end position="116"/>
    </location>
</feature>
<evidence type="ECO:0000256" key="5">
    <source>
        <dbReference type="ARBA" id="ARBA00022989"/>
    </source>
</evidence>
<dbReference type="OrthoDB" id="9807874at2"/>
<comment type="subcellular location">
    <subcellularLocation>
        <location evidence="1">Membrane</location>
        <topology evidence="1">Multi-pass membrane protein</topology>
    </subcellularLocation>
</comment>
<feature type="domain" description="Peptidase S54 rhomboid" evidence="8">
    <location>
        <begin position="47"/>
        <end position="120"/>
    </location>
</feature>
<evidence type="ECO:0000313" key="9">
    <source>
        <dbReference type="EMBL" id="TYA84370.1"/>
    </source>
</evidence>
<sequence>MMRISETVKHLIIINIVFWVGTLTVGQYGSTFDNLFAMHFPKNDMFKPWQVITHMFMHGSYVDYGSGPSIFPLHILFNMLGLWMFGTPLEQMWGRNKFLFFYISAGLGATLLPLAIDYYNFYSITAPLVDQGLDTDTLIAALNEGKYNERWVEIIGEDNWRTLLQIFLGKSLGASGCIMGILVAFGMMFPNSELMLLFLPIPIKAKYFIPLLLGYEIIAGFFGGTSMFGFSIGHFAHIGGALIGLLIMLYWRKKGFRYR</sequence>
<feature type="transmembrane region" description="Helical" evidence="7">
    <location>
        <begin position="207"/>
        <end position="228"/>
    </location>
</feature>
<dbReference type="Gene3D" id="1.20.1540.10">
    <property type="entry name" value="Rhomboid-like"/>
    <property type="match status" value="1"/>
</dbReference>
<dbReference type="AlphaFoldDB" id="A0A5D0INC5"/>
<gene>
    <name evidence="9" type="ORF">FUA24_06920</name>
</gene>
<dbReference type="Proteomes" id="UP000323930">
    <property type="component" value="Unassembled WGS sequence"/>
</dbReference>
<accession>A0A5D0INC5</accession>
<evidence type="ECO:0000256" key="1">
    <source>
        <dbReference type="ARBA" id="ARBA00004141"/>
    </source>
</evidence>
<dbReference type="GO" id="GO:0016020">
    <property type="term" value="C:membrane"/>
    <property type="evidence" value="ECO:0007669"/>
    <property type="project" value="UniProtKB-SubCell"/>
</dbReference>
<dbReference type="RefSeq" id="WP_148540904.1">
    <property type="nucleotide sequence ID" value="NZ_VSDQ01000409.1"/>
</dbReference>
<evidence type="ECO:0000256" key="6">
    <source>
        <dbReference type="ARBA" id="ARBA00023136"/>
    </source>
</evidence>
<comment type="caution">
    <text evidence="9">The sequence shown here is derived from an EMBL/GenBank/DDBJ whole genome shotgun (WGS) entry which is preliminary data.</text>
</comment>
<dbReference type="PANTHER" id="PTHR43731">
    <property type="entry name" value="RHOMBOID PROTEASE"/>
    <property type="match status" value="1"/>
</dbReference>
<organism evidence="9 10">
    <name type="scientific">Seonamhaeicola marinus</name>
    <dbReference type="NCBI Taxonomy" id="1912246"/>
    <lineage>
        <taxon>Bacteria</taxon>
        <taxon>Pseudomonadati</taxon>
        <taxon>Bacteroidota</taxon>
        <taxon>Flavobacteriia</taxon>
        <taxon>Flavobacteriales</taxon>
        <taxon>Flavobacteriaceae</taxon>
    </lineage>
</organism>
<keyword evidence="6 7" id="KW-0472">Membrane</keyword>
<dbReference type="InterPro" id="IPR050925">
    <property type="entry name" value="Rhomboid_protease_S54"/>
</dbReference>
<feature type="transmembrane region" description="Helical" evidence="7">
    <location>
        <begin position="69"/>
        <end position="86"/>
    </location>
</feature>
<dbReference type="SUPFAM" id="SSF144091">
    <property type="entry name" value="Rhomboid-like"/>
    <property type="match status" value="1"/>
</dbReference>
<dbReference type="EMBL" id="VSDQ01000409">
    <property type="protein sequence ID" value="TYA84370.1"/>
    <property type="molecule type" value="Genomic_DNA"/>
</dbReference>
<evidence type="ECO:0000256" key="7">
    <source>
        <dbReference type="SAM" id="Phobius"/>
    </source>
</evidence>
<protein>
    <submittedName>
        <fullName evidence="9">Rhomboid family intramembrane serine protease</fullName>
    </submittedName>
</protein>
<dbReference type="PANTHER" id="PTHR43731:SF14">
    <property type="entry name" value="PRESENILIN-ASSOCIATED RHOMBOID-LIKE PROTEIN, MITOCHONDRIAL"/>
    <property type="match status" value="1"/>
</dbReference>
<comment type="similarity">
    <text evidence="2">Belongs to the peptidase S54 family.</text>
</comment>